<dbReference type="Proteomes" id="UP001529510">
    <property type="component" value="Unassembled WGS sequence"/>
</dbReference>
<dbReference type="SUPFAM" id="SSF47031">
    <property type="entry name" value="Second domain of FERM"/>
    <property type="match status" value="1"/>
</dbReference>
<evidence type="ECO:0000313" key="3">
    <source>
        <dbReference type="Proteomes" id="UP001529510"/>
    </source>
</evidence>
<feature type="domain" description="FERM" evidence="1">
    <location>
        <begin position="1"/>
        <end position="88"/>
    </location>
</feature>
<dbReference type="InterPro" id="IPR014352">
    <property type="entry name" value="FERM/acyl-CoA-bd_prot_sf"/>
</dbReference>
<dbReference type="Gene3D" id="1.20.80.10">
    <property type="match status" value="1"/>
</dbReference>
<protein>
    <recommendedName>
        <fullName evidence="1">FERM domain-containing protein</fullName>
    </recommendedName>
</protein>
<dbReference type="PROSITE" id="PS50057">
    <property type="entry name" value="FERM_3"/>
    <property type="match status" value="1"/>
</dbReference>
<feature type="non-terminal residue" evidence="2">
    <location>
        <position position="88"/>
    </location>
</feature>
<organism evidence="2 3">
    <name type="scientific">Cirrhinus mrigala</name>
    <name type="common">Mrigala</name>
    <dbReference type="NCBI Taxonomy" id="683832"/>
    <lineage>
        <taxon>Eukaryota</taxon>
        <taxon>Metazoa</taxon>
        <taxon>Chordata</taxon>
        <taxon>Craniata</taxon>
        <taxon>Vertebrata</taxon>
        <taxon>Euteleostomi</taxon>
        <taxon>Actinopterygii</taxon>
        <taxon>Neopterygii</taxon>
        <taxon>Teleostei</taxon>
        <taxon>Ostariophysi</taxon>
        <taxon>Cypriniformes</taxon>
        <taxon>Cyprinidae</taxon>
        <taxon>Labeoninae</taxon>
        <taxon>Labeonini</taxon>
        <taxon>Cirrhinus</taxon>
    </lineage>
</organism>
<dbReference type="AlphaFoldDB" id="A0ABD0PQR4"/>
<comment type="caution">
    <text evidence="2">The sequence shown here is derived from an EMBL/GenBank/DDBJ whole genome shotgun (WGS) entry which is preliminary data.</text>
</comment>
<feature type="non-terminal residue" evidence="2">
    <location>
        <position position="1"/>
    </location>
</feature>
<dbReference type="Pfam" id="PF00373">
    <property type="entry name" value="FERM_M"/>
    <property type="match status" value="1"/>
</dbReference>
<dbReference type="EMBL" id="JAMKFB020000014">
    <property type="protein sequence ID" value="KAL0176363.1"/>
    <property type="molecule type" value="Genomic_DNA"/>
</dbReference>
<evidence type="ECO:0000259" key="1">
    <source>
        <dbReference type="PROSITE" id="PS50057"/>
    </source>
</evidence>
<dbReference type="PANTHER" id="PTHR46221">
    <property type="entry name" value="FERM AND PDZ DOMAIN-CONTAINING PROTEIN FAMILY MEMBER"/>
    <property type="match status" value="1"/>
</dbReference>
<proteinExistence type="predicted"/>
<dbReference type="InterPro" id="IPR019748">
    <property type="entry name" value="FERM_central"/>
</dbReference>
<dbReference type="InterPro" id="IPR000299">
    <property type="entry name" value="FERM_domain"/>
</dbReference>
<dbReference type="PANTHER" id="PTHR46221:SF10">
    <property type="entry name" value="FERM AND PDZ DOMAIN-CONTAINING 1B"/>
    <property type="match status" value="1"/>
</dbReference>
<keyword evidence="3" id="KW-1185">Reference proteome</keyword>
<gene>
    <name evidence="2" type="ORF">M9458_028693</name>
</gene>
<evidence type="ECO:0000313" key="2">
    <source>
        <dbReference type="EMBL" id="KAL0176363.1"/>
    </source>
</evidence>
<dbReference type="InterPro" id="IPR035963">
    <property type="entry name" value="FERM_2"/>
</dbReference>
<sequence length="88" mass="10061">SVGDVLQERYAVEMKCNTALRLAALHMHEKLASCGQTTRASVKSIVKEFGLESFISPTLLRNMREKDLRKALNHHMKKIQSLLEPRQK</sequence>
<reference evidence="2 3" key="1">
    <citation type="submission" date="2024-05" db="EMBL/GenBank/DDBJ databases">
        <title>Genome sequencing and assembly of Indian major carp, Cirrhinus mrigala (Hamilton, 1822).</title>
        <authorList>
            <person name="Mohindra V."/>
            <person name="Chowdhury L.M."/>
            <person name="Lal K."/>
            <person name="Jena J.K."/>
        </authorList>
    </citation>
    <scope>NUCLEOTIDE SEQUENCE [LARGE SCALE GENOMIC DNA]</scope>
    <source>
        <strain evidence="2">CM1030</strain>
        <tissue evidence="2">Blood</tissue>
    </source>
</reference>
<name>A0ABD0PQR4_CIRMR</name>
<accession>A0ABD0PQR4</accession>